<evidence type="ECO:0000313" key="9">
    <source>
        <dbReference type="EMBL" id="MFC6085025.1"/>
    </source>
</evidence>
<keyword evidence="10" id="KW-1185">Reference proteome</keyword>
<feature type="transmembrane region" description="Helical" evidence="8">
    <location>
        <begin position="85"/>
        <end position="102"/>
    </location>
</feature>
<dbReference type="PANTHER" id="PTHR30472">
    <property type="entry name" value="FERRIC ENTEROBACTIN TRANSPORT SYSTEM PERMEASE PROTEIN"/>
    <property type="match status" value="1"/>
</dbReference>
<reference evidence="10" key="1">
    <citation type="journal article" date="2019" name="Int. J. Syst. Evol. Microbiol.">
        <title>The Global Catalogue of Microorganisms (GCM) 10K type strain sequencing project: providing services to taxonomists for standard genome sequencing and annotation.</title>
        <authorList>
            <consortium name="The Broad Institute Genomics Platform"/>
            <consortium name="The Broad Institute Genome Sequencing Center for Infectious Disease"/>
            <person name="Wu L."/>
            <person name="Ma J."/>
        </authorList>
    </citation>
    <scope>NUCLEOTIDE SEQUENCE [LARGE SCALE GENOMIC DNA]</scope>
    <source>
        <strain evidence="10">JCM 30346</strain>
    </source>
</reference>
<dbReference type="SUPFAM" id="SSF81345">
    <property type="entry name" value="ABC transporter involved in vitamin B12 uptake, BtuC"/>
    <property type="match status" value="1"/>
</dbReference>
<feature type="transmembrane region" description="Helical" evidence="8">
    <location>
        <begin position="114"/>
        <end position="133"/>
    </location>
</feature>
<protein>
    <submittedName>
        <fullName evidence="9">FecCD family ABC transporter permease</fullName>
    </submittedName>
</protein>
<feature type="transmembrane region" description="Helical" evidence="8">
    <location>
        <begin position="201"/>
        <end position="231"/>
    </location>
</feature>
<evidence type="ECO:0000256" key="3">
    <source>
        <dbReference type="ARBA" id="ARBA00022448"/>
    </source>
</evidence>
<dbReference type="InterPro" id="IPR000522">
    <property type="entry name" value="ABC_transptr_permease_BtuC"/>
</dbReference>
<dbReference type="InterPro" id="IPR037294">
    <property type="entry name" value="ABC_BtuC-like"/>
</dbReference>
<comment type="similarity">
    <text evidence="2">Belongs to the binding-protein-dependent transport system permease family. FecCD subfamily.</text>
</comment>
<dbReference type="Pfam" id="PF01032">
    <property type="entry name" value="FecCD"/>
    <property type="match status" value="1"/>
</dbReference>
<feature type="transmembrane region" description="Helical" evidence="8">
    <location>
        <begin position="330"/>
        <end position="349"/>
    </location>
</feature>
<dbReference type="EMBL" id="JBHSRF010000053">
    <property type="protein sequence ID" value="MFC6085025.1"/>
    <property type="molecule type" value="Genomic_DNA"/>
</dbReference>
<evidence type="ECO:0000256" key="8">
    <source>
        <dbReference type="SAM" id="Phobius"/>
    </source>
</evidence>
<feature type="transmembrane region" description="Helical" evidence="8">
    <location>
        <begin position="297"/>
        <end position="318"/>
    </location>
</feature>
<evidence type="ECO:0000256" key="5">
    <source>
        <dbReference type="ARBA" id="ARBA00022692"/>
    </source>
</evidence>
<proteinExistence type="inferred from homology"/>
<feature type="transmembrane region" description="Helical" evidence="8">
    <location>
        <begin position="258"/>
        <end position="285"/>
    </location>
</feature>
<sequence length="354" mass="35396">MTGPAPPAPAKAAAPRPVWVRPVAYAVTAAGLAACVVAGLVAGAAGIPVRGVLLALVDRLPFVSADSGLSPVEYGLLFQLRLPRVVLAAVVGGLLAMAGAGYQGVFRNPLADPYLLGAAAGAGFTATLVIVIVQVESLVPLAAFGGAVGGVLLAYGLGRTAGRDGGGTATLLLAGIAVASFLSALQAFVQQVEVDRLQRIYSWILGGIGADWSQVWLIAPYAVVSAVVLLAHGRVLDVLSVGDDEASGLGVNAGRARLVILCAASLATASAVAVGGLIGFVGVVVPHAVRRLAGGSYRVVLPLSLLAGAAFLVLADLVARTALAPAELPIGVVTAFIGAPFFVAVLRATRQAET</sequence>
<keyword evidence="7 8" id="KW-0472">Membrane</keyword>
<evidence type="ECO:0000313" key="10">
    <source>
        <dbReference type="Proteomes" id="UP001596137"/>
    </source>
</evidence>
<dbReference type="Proteomes" id="UP001596137">
    <property type="component" value="Unassembled WGS sequence"/>
</dbReference>
<comment type="caution">
    <text evidence="9">The sequence shown here is derived from an EMBL/GenBank/DDBJ whole genome shotgun (WGS) entry which is preliminary data.</text>
</comment>
<keyword evidence="5 8" id="KW-0812">Transmembrane</keyword>
<evidence type="ECO:0000256" key="7">
    <source>
        <dbReference type="ARBA" id="ARBA00023136"/>
    </source>
</evidence>
<evidence type="ECO:0000256" key="4">
    <source>
        <dbReference type="ARBA" id="ARBA00022475"/>
    </source>
</evidence>
<evidence type="ECO:0000256" key="1">
    <source>
        <dbReference type="ARBA" id="ARBA00004651"/>
    </source>
</evidence>
<comment type="subcellular location">
    <subcellularLocation>
        <location evidence="1">Cell membrane</location>
        <topology evidence="1">Multi-pass membrane protein</topology>
    </subcellularLocation>
</comment>
<gene>
    <name evidence="9" type="ORF">ACFP1K_27950</name>
</gene>
<keyword evidence="3" id="KW-0813">Transport</keyword>
<dbReference type="Gene3D" id="1.10.3470.10">
    <property type="entry name" value="ABC transporter involved in vitamin B12 uptake, BtuC"/>
    <property type="match status" value="1"/>
</dbReference>
<keyword evidence="4" id="KW-1003">Cell membrane</keyword>
<feature type="transmembrane region" description="Helical" evidence="8">
    <location>
        <begin position="23"/>
        <end position="49"/>
    </location>
</feature>
<feature type="transmembrane region" description="Helical" evidence="8">
    <location>
        <begin position="169"/>
        <end position="189"/>
    </location>
</feature>
<keyword evidence="6 8" id="KW-1133">Transmembrane helix</keyword>
<feature type="transmembrane region" description="Helical" evidence="8">
    <location>
        <begin position="138"/>
        <end position="157"/>
    </location>
</feature>
<dbReference type="CDD" id="cd06550">
    <property type="entry name" value="TM_ABC_iron-siderophores_like"/>
    <property type="match status" value="1"/>
</dbReference>
<dbReference type="PANTHER" id="PTHR30472:SF25">
    <property type="entry name" value="ABC TRANSPORTER PERMEASE PROTEIN MJ0876-RELATED"/>
    <property type="match status" value="1"/>
</dbReference>
<name>A0ABW1NQA2_9ACTN</name>
<accession>A0ABW1NQA2</accession>
<evidence type="ECO:0000256" key="6">
    <source>
        <dbReference type="ARBA" id="ARBA00022989"/>
    </source>
</evidence>
<dbReference type="RefSeq" id="WP_380758719.1">
    <property type="nucleotide sequence ID" value="NZ_JBHSRF010000053.1"/>
</dbReference>
<organism evidence="9 10">
    <name type="scientific">Sphaerisporangium aureirubrum</name>
    <dbReference type="NCBI Taxonomy" id="1544736"/>
    <lineage>
        <taxon>Bacteria</taxon>
        <taxon>Bacillati</taxon>
        <taxon>Actinomycetota</taxon>
        <taxon>Actinomycetes</taxon>
        <taxon>Streptosporangiales</taxon>
        <taxon>Streptosporangiaceae</taxon>
        <taxon>Sphaerisporangium</taxon>
    </lineage>
</organism>
<evidence type="ECO:0000256" key="2">
    <source>
        <dbReference type="ARBA" id="ARBA00007935"/>
    </source>
</evidence>